<accession>A0A3A2ZNW8</accession>
<evidence type="ECO:0000313" key="13">
    <source>
        <dbReference type="EMBL" id="RJE24882.1"/>
    </source>
</evidence>
<evidence type="ECO:0000256" key="1">
    <source>
        <dbReference type="ARBA" id="ARBA00004141"/>
    </source>
</evidence>
<dbReference type="CDD" id="cd18580">
    <property type="entry name" value="ABC_6TM_ABCC_D2"/>
    <property type="match status" value="1"/>
</dbReference>
<keyword evidence="14" id="KW-1185">Reference proteome</keyword>
<evidence type="ECO:0000256" key="9">
    <source>
        <dbReference type="ARBA" id="ARBA00023180"/>
    </source>
</evidence>
<feature type="transmembrane region" description="Helical" evidence="10">
    <location>
        <begin position="646"/>
        <end position="669"/>
    </location>
</feature>
<dbReference type="CDD" id="cd03250">
    <property type="entry name" value="ABCC_MRP_domain1"/>
    <property type="match status" value="1"/>
</dbReference>
<dbReference type="GO" id="GO:0005524">
    <property type="term" value="F:ATP binding"/>
    <property type="evidence" value="ECO:0007669"/>
    <property type="project" value="UniProtKB-KW"/>
</dbReference>
<dbReference type="Pfam" id="PF00005">
    <property type="entry name" value="ABC_tran"/>
    <property type="match status" value="2"/>
</dbReference>
<dbReference type="SUPFAM" id="SSF52540">
    <property type="entry name" value="P-loop containing nucleoside triphosphate hydrolases"/>
    <property type="match status" value="2"/>
</dbReference>
<dbReference type="PANTHER" id="PTHR24223:SF269">
    <property type="entry name" value="ABC MULTIDRUG TRANSPORTER (EUROFUNG)-RELATED"/>
    <property type="match status" value="1"/>
</dbReference>
<dbReference type="FunFam" id="3.40.50.300:FF:001854">
    <property type="entry name" value="ABC multidrug transporter (Eurofung)"/>
    <property type="match status" value="1"/>
</dbReference>
<evidence type="ECO:0000256" key="7">
    <source>
        <dbReference type="ARBA" id="ARBA00022989"/>
    </source>
</evidence>
<comment type="caution">
    <text evidence="13">The sequence shown here is derived from an EMBL/GenBank/DDBJ whole genome shotgun (WGS) entry which is preliminary data.</text>
</comment>
<dbReference type="CDD" id="cd03244">
    <property type="entry name" value="ABCC_MRP_domain2"/>
    <property type="match status" value="1"/>
</dbReference>
<dbReference type="InterPro" id="IPR003593">
    <property type="entry name" value="AAA+_ATPase"/>
</dbReference>
<dbReference type="Gene3D" id="3.40.50.300">
    <property type="entry name" value="P-loop containing nucleotide triphosphate hydrolases"/>
    <property type="match status" value="2"/>
</dbReference>
<evidence type="ECO:0000256" key="8">
    <source>
        <dbReference type="ARBA" id="ARBA00023136"/>
    </source>
</evidence>
<dbReference type="SUPFAM" id="SSF90123">
    <property type="entry name" value="ABC transporter transmembrane region"/>
    <property type="match status" value="2"/>
</dbReference>
<name>A0A3A2ZNW8_9EURO</name>
<sequence>MSNNIGYGLIGAYILVYVGIAVSMGQYQHLTYRAITMMRGGLISMIYKKSGNLSTKDADPASSLTLMSADIERIVQGWQTMNDIWANAVEVGLAIFLLERQLGIACVIPVGVSVFALVGSLIGLAFVMPRQARWLEAIERRISSTTSMLASIKGVKMLGLTSTLMTFVHNLRIVELDISKKFRKLLVWNMTFAWLTRIFAPIFTFGIYIAISTANGNPSSLSMSKVYTSLSLFALLADPLLTLVMALMAFVGSVGSFSRIQEFLQKEPHVDCRKKASPVLYDDAISELKQPSQFRDSGFVSDSSSSSKSLKFALSMPFDVLAVHCGTFGWDAEKEPILRNIGFTVPRSSFTMLIGPSGCGKSTLLKALLGEVPCLSGCVEFKASESVAYCDQTPWHMNGTIQESIVAMSELDEMWYATVVRACALDEDLEQLPRGDKTVIGSKGISLSGGQSQRIALARAVYARRSVVILDDILSGLDAATENFIFHNLFAPRGLLRELGSTIILASSSAKRLPFTDQIVVLDDEGHILEQGSFNDLNQAGGYVSNFSLGPAELDCKPLKPRISEALPSQSCSPEKQEDLEKETYSSEGDLTIYLYYIRSIGWFSTLVFVVAISAFAFGLSFPSIWVKWWASSNSKDGNKYTGYYLGIYAMLGVIGMISLVVSCWQVIIRMVPKSGEKFHKSLLSTVLAAPMLFFSKTDSGSIINRFSQDLQLIDMELPIAAINFVATLVLGISQMILIGISSKYAAISYPVVLGALYFVQKVYLRTSRQLRFLDLEAKAPLFSNFSDCLSGLVTLRAFGWQQSMEERNRRLLDYSQRPFYLLFAAQRWLTLTLDLIVAGIATILIILVVTLRGTIGAGYVGVALLNVIQFSQTIKLMVTFWTNLETHIGSILRIKNFSEDVPSEDLPDENNPVPPMWPSKGFIQFQSLSAAYRPTEPVLNNVDLTIHPGEKIGICGRTGSGKTSLIMSLFRMVEITSGCISIDDIDISKIPRQEIRSRINGVSQDPVLIQGTVRTNADPVSRHTDRQILEALKSVQLLPAVQEKGGLDANIDDLFLSHGQRQLFCLARAILRPGNILVLDEATSKYVYPNPIKQTAKKRMILTYQSVDTNTDEIMQRVIREKFSTHTILTVAHKLDTILDYDRVLVLDGGRIIESGEPYVLLGTDSHFSRLYASSTVEE</sequence>
<dbReference type="InterPro" id="IPR050173">
    <property type="entry name" value="ABC_transporter_C-like"/>
</dbReference>
<dbReference type="CDD" id="cd18579">
    <property type="entry name" value="ABC_6TM_ABCC_D1"/>
    <property type="match status" value="1"/>
</dbReference>
<dbReference type="GO" id="GO:0016020">
    <property type="term" value="C:membrane"/>
    <property type="evidence" value="ECO:0007669"/>
    <property type="project" value="UniProtKB-SubCell"/>
</dbReference>
<dbReference type="Proteomes" id="UP000266188">
    <property type="component" value="Unassembled WGS sequence"/>
</dbReference>
<evidence type="ECO:0000256" key="10">
    <source>
        <dbReference type="SAM" id="Phobius"/>
    </source>
</evidence>
<organism evidence="13 14">
    <name type="scientific">Aspergillus sclerotialis</name>
    <dbReference type="NCBI Taxonomy" id="2070753"/>
    <lineage>
        <taxon>Eukaryota</taxon>
        <taxon>Fungi</taxon>
        <taxon>Dikarya</taxon>
        <taxon>Ascomycota</taxon>
        <taxon>Pezizomycotina</taxon>
        <taxon>Eurotiomycetes</taxon>
        <taxon>Eurotiomycetidae</taxon>
        <taxon>Eurotiales</taxon>
        <taxon>Aspergillaceae</taxon>
        <taxon>Aspergillus</taxon>
        <taxon>Aspergillus subgen. Polypaecilum</taxon>
    </lineage>
</organism>
<dbReference type="Gene3D" id="1.20.1560.10">
    <property type="entry name" value="ABC transporter type 1, transmembrane domain"/>
    <property type="match status" value="2"/>
</dbReference>
<keyword evidence="3" id="KW-0813">Transport</keyword>
<comment type="similarity">
    <text evidence="2">Belongs to the ABC transporter superfamily. ABCC family. Conjugate transporter (TC 3.A.1.208) subfamily.</text>
</comment>
<evidence type="ECO:0000313" key="14">
    <source>
        <dbReference type="Proteomes" id="UP000266188"/>
    </source>
</evidence>
<dbReference type="PROSITE" id="PS50929">
    <property type="entry name" value="ABC_TM1F"/>
    <property type="match status" value="2"/>
</dbReference>
<dbReference type="InterPro" id="IPR011527">
    <property type="entry name" value="ABC1_TM_dom"/>
</dbReference>
<evidence type="ECO:0000259" key="12">
    <source>
        <dbReference type="PROSITE" id="PS50929"/>
    </source>
</evidence>
<dbReference type="InterPro" id="IPR027417">
    <property type="entry name" value="P-loop_NTPase"/>
</dbReference>
<dbReference type="PANTHER" id="PTHR24223">
    <property type="entry name" value="ATP-BINDING CASSETTE SUB-FAMILY C"/>
    <property type="match status" value="1"/>
</dbReference>
<evidence type="ECO:0000256" key="4">
    <source>
        <dbReference type="ARBA" id="ARBA00022692"/>
    </source>
</evidence>
<dbReference type="AlphaFoldDB" id="A0A3A2ZNW8"/>
<feature type="transmembrane region" description="Helical" evidence="10">
    <location>
        <begin position="718"/>
        <end position="738"/>
    </location>
</feature>
<comment type="subcellular location">
    <subcellularLocation>
        <location evidence="1">Membrane</location>
        <topology evidence="1">Multi-pass membrane protein</topology>
    </subcellularLocation>
</comment>
<keyword evidence="9" id="KW-0325">Glycoprotein</keyword>
<dbReference type="PROSITE" id="PS50893">
    <property type="entry name" value="ABC_TRANSPORTER_2"/>
    <property type="match status" value="2"/>
</dbReference>
<evidence type="ECO:0000259" key="11">
    <source>
        <dbReference type="PROSITE" id="PS50893"/>
    </source>
</evidence>
<dbReference type="Pfam" id="PF00664">
    <property type="entry name" value="ABC_membrane"/>
    <property type="match status" value="1"/>
</dbReference>
<dbReference type="FunFam" id="3.40.50.300:FF:000163">
    <property type="entry name" value="Multidrug resistance-associated protein member 4"/>
    <property type="match status" value="1"/>
</dbReference>
<feature type="transmembrane region" description="Helical" evidence="10">
    <location>
        <begin position="6"/>
        <end position="27"/>
    </location>
</feature>
<feature type="transmembrane region" description="Helical" evidence="10">
    <location>
        <begin position="102"/>
        <end position="128"/>
    </location>
</feature>
<dbReference type="EMBL" id="MVGC01000065">
    <property type="protein sequence ID" value="RJE24882.1"/>
    <property type="molecule type" value="Genomic_DNA"/>
</dbReference>
<feature type="transmembrane region" description="Helical" evidence="10">
    <location>
        <begin position="601"/>
        <end position="626"/>
    </location>
</feature>
<keyword evidence="7 10" id="KW-1133">Transmembrane helix</keyword>
<dbReference type="InterPro" id="IPR044726">
    <property type="entry name" value="ABCC_6TM_D2"/>
</dbReference>
<dbReference type="InterPro" id="IPR003439">
    <property type="entry name" value="ABC_transporter-like_ATP-bd"/>
</dbReference>
<gene>
    <name evidence="13" type="ORF">PHISCL_02779</name>
</gene>
<dbReference type="FunFam" id="1.20.1560.10:FF:000055">
    <property type="entry name" value="ABC multidrug transporter (Eurofung)"/>
    <property type="match status" value="1"/>
</dbReference>
<evidence type="ECO:0000256" key="5">
    <source>
        <dbReference type="ARBA" id="ARBA00022741"/>
    </source>
</evidence>
<dbReference type="InterPro" id="IPR017871">
    <property type="entry name" value="ABC_transporter-like_CS"/>
</dbReference>
<dbReference type="PROSITE" id="PS00211">
    <property type="entry name" value="ABC_TRANSPORTER_1"/>
    <property type="match status" value="2"/>
</dbReference>
<dbReference type="InterPro" id="IPR036640">
    <property type="entry name" value="ABC1_TM_sf"/>
</dbReference>
<keyword evidence="6" id="KW-0067">ATP-binding</keyword>
<feature type="domain" description="ABC transmembrane type-1" evidence="12">
    <location>
        <begin position="607"/>
        <end position="887"/>
    </location>
</feature>
<dbReference type="GO" id="GO:0140359">
    <property type="term" value="F:ABC-type transporter activity"/>
    <property type="evidence" value="ECO:0007669"/>
    <property type="project" value="InterPro"/>
</dbReference>
<dbReference type="STRING" id="2070753.A0A3A2ZNW8"/>
<evidence type="ECO:0000256" key="3">
    <source>
        <dbReference type="ARBA" id="ARBA00022448"/>
    </source>
</evidence>
<feature type="transmembrane region" description="Helical" evidence="10">
    <location>
        <begin position="231"/>
        <end position="257"/>
    </location>
</feature>
<keyword evidence="4 10" id="KW-0812">Transmembrane</keyword>
<feature type="transmembrane region" description="Helical" evidence="10">
    <location>
        <begin position="192"/>
        <end position="211"/>
    </location>
</feature>
<evidence type="ECO:0000256" key="6">
    <source>
        <dbReference type="ARBA" id="ARBA00022840"/>
    </source>
</evidence>
<dbReference type="GO" id="GO:0016887">
    <property type="term" value="F:ATP hydrolysis activity"/>
    <property type="evidence" value="ECO:0007669"/>
    <property type="project" value="InterPro"/>
</dbReference>
<feature type="transmembrane region" description="Helical" evidence="10">
    <location>
        <begin position="745"/>
        <end position="761"/>
    </location>
</feature>
<feature type="domain" description="ABC transporter" evidence="11">
    <location>
        <begin position="323"/>
        <end position="550"/>
    </location>
</feature>
<reference evidence="14" key="1">
    <citation type="submission" date="2017-02" db="EMBL/GenBank/DDBJ databases">
        <authorList>
            <person name="Tafer H."/>
            <person name="Lopandic K."/>
        </authorList>
    </citation>
    <scope>NUCLEOTIDE SEQUENCE [LARGE SCALE GENOMIC DNA]</scope>
    <source>
        <strain evidence="14">CBS 366.77</strain>
    </source>
</reference>
<protein>
    <submittedName>
        <fullName evidence="13">ABC multidrug transporter</fullName>
    </submittedName>
</protein>
<keyword evidence="8 10" id="KW-0472">Membrane</keyword>
<feature type="domain" description="ABC transporter" evidence="11">
    <location>
        <begin position="924"/>
        <end position="1175"/>
    </location>
</feature>
<dbReference type="FunFam" id="1.20.1560.10:FF:000066">
    <property type="entry name" value="ABC multidrug transporter (Eurofung)"/>
    <property type="match status" value="1"/>
</dbReference>
<dbReference type="SMART" id="SM00382">
    <property type="entry name" value="AAA"/>
    <property type="match status" value="2"/>
</dbReference>
<feature type="domain" description="ABC transmembrane type-1" evidence="12">
    <location>
        <begin position="1"/>
        <end position="252"/>
    </location>
</feature>
<dbReference type="OrthoDB" id="6500128at2759"/>
<dbReference type="InterPro" id="IPR044746">
    <property type="entry name" value="ABCC_6TM_D1"/>
</dbReference>
<evidence type="ECO:0000256" key="2">
    <source>
        <dbReference type="ARBA" id="ARBA00009726"/>
    </source>
</evidence>
<keyword evidence="5" id="KW-0547">Nucleotide-binding</keyword>
<proteinExistence type="inferred from homology"/>